<evidence type="ECO:0000313" key="2">
    <source>
        <dbReference type="EMBL" id="UVE48991.1"/>
    </source>
</evidence>
<evidence type="ECO:0000313" key="3">
    <source>
        <dbReference type="Proteomes" id="UP001058330"/>
    </source>
</evidence>
<accession>A0ABY5R9H6</accession>
<proteinExistence type="predicted"/>
<sequence length="65" mass="7355">MTDTTHHSRLSTMNERTETDSGERVEHGDCDGSFNLNPARHSNRYERDMAGHDEHPDSAGGEVNW</sequence>
<feature type="region of interest" description="Disordered" evidence="1">
    <location>
        <begin position="1"/>
        <end position="65"/>
    </location>
</feature>
<dbReference type="EMBL" id="CP078063">
    <property type="protein sequence ID" value="UVE48991.1"/>
    <property type="molecule type" value="Genomic_DNA"/>
</dbReference>
<organism evidence="2 3">
    <name type="scientific">Haloferax larsenii</name>
    <dbReference type="NCBI Taxonomy" id="302484"/>
    <lineage>
        <taxon>Archaea</taxon>
        <taxon>Methanobacteriati</taxon>
        <taxon>Methanobacteriota</taxon>
        <taxon>Stenosarchaea group</taxon>
        <taxon>Halobacteria</taxon>
        <taxon>Halobacteriales</taxon>
        <taxon>Haloferacaceae</taxon>
        <taxon>Haloferax</taxon>
    </lineage>
</organism>
<dbReference type="RefSeq" id="WP_258301707.1">
    <property type="nucleotide sequence ID" value="NZ_CP078063.1"/>
</dbReference>
<reference evidence="2" key="1">
    <citation type="submission" date="2021-07" db="EMBL/GenBank/DDBJ databases">
        <title>Studies on halocins as antimicrobial molecules from haloarchaea.</title>
        <authorList>
            <person name="Kumar S."/>
            <person name="Khare S.K."/>
        </authorList>
    </citation>
    <scope>NUCLEOTIDE SEQUENCE</scope>
    <source>
        <strain evidence="2">NCIM 5678</strain>
    </source>
</reference>
<feature type="compositionally biased region" description="Basic and acidic residues" evidence="1">
    <location>
        <begin position="43"/>
        <end position="57"/>
    </location>
</feature>
<feature type="compositionally biased region" description="Basic and acidic residues" evidence="1">
    <location>
        <begin position="15"/>
        <end position="30"/>
    </location>
</feature>
<dbReference type="GeneID" id="74528947"/>
<gene>
    <name evidence="2" type="ORF">KU306_08565</name>
</gene>
<keyword evidence="3" id="KW-1185">Reference proteome</keyword>
<evidence type="ECO:0000256" key="1">
    <source>
        <dbReference type="SAM" id="MobiDB-lite"/>
    </source>
</evidence>
<protein>
    <submittedName>
        <fullName evidence="2">Uncharacterized protein</fullName>
    </submittedName>
</protein>
<name>A0ABY5R9H6_HALLR</name>
<dbReference type="Proteomes" id="UP001058330">
    <property type="component" value="Chromosome"/>
</dbReference>